<evidence type="ECO:0000313" key="8">
    <source>
        <dbReference type="Proteomes" id="UP000001554"/>
    </source>
</evidence>
<dbReference type="PANTHER" id="PTHR22536">
    <property type="entry name" value="LUNG CANCER METASTASIS-RELATED LCMR1 PROTEIN"/>
    <property type="match status" value="1"/>
</dbReference>
<dbReference type="GO" id="GO:0003712">
    <property type="term" value="F:transcription coregulator activity"/>
    <property type="evidence" value="ECO:0007669"/>
    <property type="project" value="InterPro"/>
</dbReference>
<feature type="compositionally biased region" description="Basic residues" evidence="7">
    <location>
        <begin position="243"/>
        <end position="258"/>
    </location>
</feature>
<keyword evidence="3 6" id="KW-0805">Transcription regulation</keyword>
<feature type="compositionally biased region" description="Polar residues" evidence="7">
    <location>
        <begin position="200"/>
        <end position="218"/>
    </location>
</feature>
<dbReference type="KEGG" id="bfo:118426006"/>
<evidence type="ECO:0000256" key="1">
    <source>
        <dbReference type="ARBA" id="ARBA00004123"/>
    </source>
</evidence>
<evidence type="ECO:0000313" key="9">
    <source>
        <dbReference type="RefSeq" id="XP_035691107.1"/>
    </source>
</evidence>
<evidence type="ECO:0000256" key="4">
    <source>
        <dbReference type="ARBA" id="ARBA00023163"/>
    </source>
</evidence>
<dbReference type="Proteomes" id="UP000001554">
    <property type="component" value="Chromosome 11"/>
</dbReference>
<gene>
    <name evidence="9" type="primary">LOC118426006</name>
    <name evidence="6" type="synonym">MED19</name>
</gene>
<feature type="region of interest" description="Disordered" evidence="7">
    <location>
        <begin position="1"/>
        <end position="53"/>
    </location>
</feature>
<reference evidence="8" key="1">
    <citation type="journal article" date="2020" name="Nat. Ecol. Evol.">
        <title>Deeply conserved synteny resolves early events in vertebrate evolution.</title>
        <authorList>
            <person name="Simakov O."/>
            <person name="Marletaz F."/>
            <person name="Yue J.X."/>
            <person name="O'Connell B."/>
            <person name="Jenkins J."/>
            <person name="Brandt A."/>
            <person name="Calef R."/>
            <person name="Tung C.H."/>
            <person name="Huang T.K."/>
            <person name="Schmutz J."/>
            <person name="Satoh N."/>
            <person name="Yu J.K."/>
            <person name="Putnam N.H."/>
            <person name="Green R.E."/>
            <person name="Rokhsar D.S."/>
        </authorList>
    </citation>
    <scope>NUCLEOTIDE SEQUENCE [LARGE SCALE GENOMIC DNA]</scope>
    <source>
        <strain evidence="8">S238N-H82</strain>
    </source>
</reference>
<evidence type="ECO:0000256" key="7">
    <source>
        <dbReference type="SAM" id="MobiDB-lite"/>
    </source>
</evidence>
<dbReference type="PANTHER" id="PTHR22536:SF1">
    <property type="entry name" value="MEDIATOR OF RNA POLYMERASE II TRANSCRIPTION SUBUNIT 19"/>
    <property type="match status" value="1"/>
</dbReference>
<keyword evidence="5 6" id="KW-0539">Nucleus</keyword>
<name>A0A9J7LXL1_BRAFL</name>
<feature type="region of interest" description="Disordered" evidence="7">
    <location>
        <begin position="179"/>
        <end position="258"/>
    </location>
</feature>
<comment type="function">
    <text evidence="6">Component of the Mediator complex, a coactivator involved in the regulated transcription of nearly all RNA polymerase II-dependent genes. Mediator functions as a bridge to convey information from gene-specific regulatory proteins to the basal RNA polymerase II transcription machinery. Mediator is recruited to promoters by direct interactions with regulatory proteins and serves as a scaffold for the assembly of a functional preinitiation complex with RNA polymerase II and the general transcription factors.</text>
</comment>
<evidence type="ECO:0000256" key="3">
    <source>
        <dbReference type="ARBA" id="ARBA00023015"/>
    </source>
</evidence>
<dbReference type="OrthoDB" id="10044050at2759"/>
<dbReference type="GO" id="GO:0045944">
    <property type="term" value="P:positive regulation of transcription by RNA polymerase II"/>
    <property type="evidence" value="ECO:0000318"/>
    <property type="project" value="GO_Central"/>
</dbReference>
<accession>A0A9J7LXL1</accession>
<feature type="compositionally biased region" description="Polar residues" evidence="7">
    <location>
        <begin position="21"/>
        <end position="35"/>
    </location>
</feature>
<dbReference type="GO" id="GO:0016592">
    <property type="term" value="C:mediator complex"/>
    <property type="evidence" value="ECO:0000318"/>
    <property type="project" value="GO_Central"/>
</dbReference>
<reference evidence="9" key="2">
    <citation type="submission" date="2025-08" db="UniProtKB">
        <authorList>
            <consortium name="RefSeq"/>
        </authorList>
    </citation>
    <scope>IDENTIFICATION</scope>
    <source>
        <strain evidence="9">S238N-H82</strain>
        <tissue evidence="9">Testes</tissue>
    </source>
</reference>
<sequence length="258" mass="28714">MAGDERWNYGNMDMYLPQNPPSSGSISQNYNQQTEPLPHRTDGEPPVTQNGQTSHEDSAFYLLKDMPGIPRPGGPHHVSPGAQAAVDITGSVNLIQHHGLEHSFHKFCGKKVKEPLSNFLPNLPGFIDTPGLQDGSSLRSLIEKPPIVGKELYQLSGPQLQGFRLHPGPIPEQYRLLHQQPPAKKKHKNKKHKREHSKTSEGMSVQDSSQSHTDMGASSTTSGEKSEKKTKKQKKHEDSEKKEKKKKKDKKKKKTGST</sequence>
<proteinExistence type="inferred from homology"/>
<keyword evidence="6" id="KW-0010">Activator</keyword>
<feature type="compositionally biased region" description="Basic residues" evidence="7">
    <location>
        <begin position="183"/>
        <end position="196"/>
    </location>
</feature>
<protein>
    <recommendedName>
        <fullName evidence="6">Mediator of RNA polymerase II transcription subunit 19</fullName>
    </recommendedName>
    <alternativeName>
        <fullName evidence="6">Mediator complex subunit 19</fullName>
    </alternativeName>
</protein>
<dbReference type="InterPro" id="IPR019403">
    <property type="entry name" value="Mediator_Med19_met"/>
</dbReference>
<dbReference type="Pfam" id="PF10278">
    <property type="entry name" value="Med19"/>
    <property type="match status" value="1"/>
</dbReference>
<dbReference type="RefSeq" id="XP_035691107.1">
    <property type="nucleotide sequence ID" value="XM_035835214.1"/>
</dbReference>
<evidence type="ECO:0000256" key="5">
    <source>
        <dbReference type="ARBA" id="ARBA00023242"/>
    </source>
</evidence>
<comment type="similarity">
    <text evidence="2 6">Belongs to the Mediator complex subunit 19 family.</text>
</comment>
<evidence type="ECO:0000256" key="2">
    <source>
        <dbReference type="ARBA" id="ARBA00009259"/>
    </source>
</evidence>
<comment type="subunit">
    <text evidence="6">Component of the Mediator complex.</text>
</comment>
<organism evidence="8 9">
    <name type="scientific">Branchiostoma floridae</name>
    <name type="common">Florida lancelet</name>
    <name type="synonym">Amphioxus</name>
    <dbReference type="NCBI Taxonomy" id="7739"/>
    <lineage>
        <taxon>Eukaryota</taxon>
        <taxon>Metazoa</taxon>
        <taxon>Chordata</taxon>
        <taxon>Cephalochordata</taxon>
        <taxon>Leptocardii</taxon>
        <taxon>Amphioxiformes</taxon>
        <taxon>Branchiostomatidae</taxon>
        <taxon>Branchiostoma</taxon>
    </lineage>
</organism>
<evidence type="ECO:0000256" key="6">
    <source>
        <dbReference type="RuleBase" id="RU364151"/>
    </source>
</evidence>
<comment type="subcellular location">
    <subcellularLocation>
        <location evidence="1 6">Nucleus</location>
    </subcellularLocation>
</comment>
<keyword evidence="8" id="KW-1185">Reference proteome</keyword>
<dbReference type="GeneID" id="118426006"/>
<keyword evidence="4 6" id="KW-0804">Transcription</keyword>
<dbReference type="AlphaFoldDB" id="A0A9J7LXL1"/>